<evidence type="ECO:0000313" key="2">
    <source>
        <dbReference type="EMBL" id="CDZ88366.1"/>
    </source>
</evidence>
<proteinExistence type="predicted"/>
<gene>
    <name evidence="2" type="ORF">RHRU231_400008</name>
</gene>
<dbReference type="EMBL" id="CCSD01000051">
    <property type="protein sequence ID" value="CDZ88366.1"/>
    <property type="molecule type" value="Genomic_DNA"/>
</dbReference>
<name>A0A098BKX0_9NOCA</name>
<dbReference type="Proteomes" id="UP000042997">
    <property type="component" value="Unassembled WGS sequence"/>
</dbReference>
<organism evidence="2 3">
    <name type="scientific">Rhodococcus ruber</name>
    <dbReference type="NCBI Taxonomy" id="1830"/>
    <lineage>
        <taxon>Bacteria</taxon>
        <taxon>Bacillati</taxon>
        <taxon>Actinomycetota</taxon>
        <taxon>Actinomycetes</taxon>
        <taxon>Mycobacteriales</taxon>
        <taxon>Nocardiaceae</taxon>
        <taxon>Rhodococcus</taxon>
    </lineage>
</organism>
<feature type="region of interest" description="Disordered" evidence="1">
    <location>
        <begin position="1"/>
        <end position="34"/>
    </location>
</feature>
<sequence length="220" mass="22768">MVADTLNSRSGTRLRSRRTTVDFPTAEGPASTTSRPLRVVEPLSDTVCASATTGCSGVEVEPGEQRLALTVAQAAQAARRGDLEFGHDLLRLDLADLRQGLEQGGHLHLAEDLVVLGIGQDLLEVGAAALQAVLELSPGATGSSRLLQSSGALLVGQLGKGHGSSVSSLAISLIRRLTSGDSDRTHAGRRLRTHPPAFRLENTCGSAPAAWPAGRSGPGT</sequence>
<protein>
    <submittedName>
        <fullName evidence="2">Uncharacterized protein</fullName>
    </submittedName>
</protein>
<evidence type="ECO:0000256" key="1">
    <source>
        <dbReference type="SAM" id="MobiDB-lite"/>
    </source>
</evidence>
<reference evidence="2 3" key="1">
    <citation type="journal article" date="2014" name="Genome Announc.">
        <title>Draft Genome Sequence of Propane- and Butane-Oxidizing Actinobacterium Rhodococcus ruber IEGM 231.</title>
        <authorList>
            <person name="Ivshina I.B."/>
            <person name="Kuyukina M.S."/>
            <person name="Krivoruchko A.V."/>
            <person name="Barbe V."/>
            <person name="Fischer C."/>
        </authorList>
    </citation>
    <scope>NUCLEOTIDE SEQUENCE [LARGE SCALE GENOMIC DNA]</scope>
</reference>
<accession>A0A098BKX0</accession>
<dbReference type="AlphaFoldDB" id="A0A098BKX0"/>
<evidence type="ECO:0000313" key="3">
    <source>
        <dbReference type="Proteomes" id="UP000042997"/>
    </source>
</evidence>